<keyword evidence="3" id="KW-1185">Reference proteome</keyword>
<dbReference type="AlphaFoldDB" id="A0AAD8UZQ7"/>
<evidence type="ECO:0000313" key="3">
    <source>
        <dbReference type="Proteomes" id="UP001230504"/>
    </source>
</evidence>
<reference evidence="2" key="1">
    <citation type="submission" date="2021-06" db="EMBL/GenBank/DDBJ databases">
        <title>Comparative genomics, transcriptomics and evolutionary studies reveal genomic signatures of adaptation to plant cell wall in hemibiotrophic fungi.</title>
        <authorList>
            <consortium name="DOE Joint Genome Institute"/>
            <person name="Baroncelli R."/>
            <person name="Diaz J.F."/>
            <person name="Benocci T."/>
            <person name="Peng M."/>
            <person name="Battaglia E."/>
            <person name="Haridas S."/>
            <person name="Andreopoulos W."/>
            <person name="Labutti K."/>
            <person name="Pangilinan J."/>
            <person name="Floch G.L."/>
            <person name="Makela M.R."/>
            <person name="Henrissat B."/>
            <person name="Grigoriev I.V."/>
            <person name="Crouch J.A."/>
            <person name="De Vries R.P."/>
            <person name="Sukno S.A."/>
            <person name="Thon M.R."/>
        </authorList>
    </citation>
    <scope>NUCLEOTIDE SEQUENCE</scope>
    <source>
        <strain evidence="2">CBS 125086</strain>
    </source>
</reference>
<sequence>MKLLQFLGLCCLFCINFISADPHNFCACGLRHGKTAETDAYWRFDTNATTYACESYRHRDSGDNQWDRCPDCHMDWHAMDAHVGIPSCFSWKWHMGGDEFDYYCGLNGFQGYCKDAK</sequence>
<feature type="chain" id="PRO_5042152439" evidence="1">
    <location>
        <begin position="21"/>
        <end position="117"/>
    </location>
</feature>
<dbReference type="RefSeq" id="XP_060408216.1">
    <property type="nucleotide sequence ID" value="XM_060559175.1"/>
</dbReference>
<comment type="caution">
    <text evidence="2">The sequence shown here is derived from an EMBL/GenBank/DDBJ whole genome shotgun (WGS) entry which is preliminary data.</text>
</comment>
<keyword evidence="1" id="KW-0732">Signal</keyword>
<name>A0AAD8UZQ7_9PEZI</name>
<accession>A0AAD8UZQ7</accession>
<gene>
    <name evidence="2" type="ORF">LY79DRAFT_570647</name>
</gene>
<feature type="signal peptide" evidence="1">
    <location>
        <begin position="1"/>
        <end position="20"/>
    </location>
</feature>
<dbReference type="GeneID" id="85443415"/>
<proteinExistence type="predicted"/>
<protein>
    <submittedName>
        <fullName evidence="2">Uncharacterized protein</fullName>
    </submittedName>
</protein>
<evidence type="ECO:0000313" key="2">
    <source>
        <dbReference type="EMBL" id="KAK1570034.1"/>
    </source>
</evidence>
<dbReference type="Proteomes" id="UP001230504">
    <property type="component" value="Unassembled WGS sequence"/>
</dbReference>
<organism evidence="2 3">
    <name type="scientific">Colletotrichum navitas</name>
    <dbReference type="NCBI Taxonomy" id="681940"/>
    <lineage>
        <taxon>Eukaryota</taxon>
        <taxon>Fungi</taxon>
        <taxon>Dikarya</taxon>
        <taxon>Ascomycota</taxon>
        <taxon>Pezizomycotina</taxon>
        <taxon>Sordariomycetes</taxon>
        <taxon>Hypocreomycetidae</taxon>
        <taxon>Glomerellales</taxon>
        <taxon>Glomerellaceae</taxon>
        <taxon>Colletotrichum</taxon>
        <taxon>Colletotrichum graminicola species complex</taxon>
    </lineage>
</organism>
<dbReference type="EMBL" id="JAHLJV010000115">
    <property type="protein sequence ID" value="KAK1570034.1"/>
    <property type="molecule type" value="Genomic_DNA"/>
</dbReference>
<evidence type="ECO:0000256" key="1">
    <source>
        <dbReference type="SAM" id="SignalP"/>
    </source>
</evidence>